<proteinExistence type="predicted"/>
<organism evidence="1 2">
    <name type="scientific">Amycolatopsis magusensis</name>
    <dbReference type="NCBI Taxonomy" id="882444"/>
    <lineage>
        <taxon>Bacteria</taxon>
        <taxon>Bacillati</taxon>
        <taxon>Actinomycetota</taxon>
        <taxon>Actinomycetes</taxon>
        <taxon>Pseudonocardiales</taxon>
        <taxon>Pseudonocardiaceae</taxon>
        <taxon>Amycolatopsis</taxon>
    </lineage>
</organism>
<gene>
    <name evidence="1" type="ORF">JOM49_000459</name>
</gene>
<name>A0ABS4PHU8_9PSEU</name>
<accession>A0ABS4PHU8</accession>
<reference evidence="1 2" key="1">
    <citation type="submission" date="2021-03" db="EMBL/GenBank/DDBJ databases">
        <title>Sequencing the genomes of 1000 actinobacteria strains.</title>
        <authorList>
            <person name="Klenk H.-P."/>
        </authorList>
    </citation>
    <scope>NUCLEOTIDE SEQUENCE [LARGE SCALE GENOMIC DNA]</scope>
    <source>
        <strain evidence="1 2">DSM 45510</strain>
    </source>
</reference>
<evidence type="ECO:0000313" key="1">
    <source>
        <dbReference type="EMBL" id="MBP2178933.1"/>
    </source>
</evidence>
<keyword evidence="2" id="KW-1185">Reference proteome</keyword>
<dbReference type="RefSeq" id="WP_209662633.1">
    <property type="nucleotide sequence ID" value="NZ_JAGGMS010000001.1"/>
</dbReference>
<sequence length="52" mass="5410">MTTPTALTVVLAGGSELFTADGCPLDIDDLDEPAEVEFVRSPEPPRAAGHAE</sequence>
<protein>
    <submittedName>
        <fullName evidence="1">Uncharacterized protein</fullName>
    </submittedName>
</protein>
<comment type="caution">
    <text evidence="1">The sequence shown here is derived from an EMBL/GenBank/DDBJ whole genome shotgun (WGS) entry which is preliminary data.</text>
</comment>
<dbReference type="Proteomes" id="UP000741013">
    <property type="component" value="Unassembled WGS sequence"/>
</dbReference>
<evidence type="ECO:0000313" key="2">
    <source>
        <dbReference type="Proteomes" id="UP000741013"/>
    </source>
</evidence>
<dbReference type="EMBL" id="JAGGMS010000001">
    <property type="protein sequence ID" value="MBP2178933.1"/>
    <property type="molecule type" value="Genomic_DNA"/>
</dbReference>